<dbReference type="InterPro" id="IPR036390">
    <property type="entry name" value="WH_DNA-bd_sf"/>
</dbReference>
<dbReference type="NCBIfam" id="NF002964">
    <property type="entry name" value="PRK03635.1"/>
    <property type="match status" value="1"/>
</dbReference>
<reference evidence="7 8" key="1">
    <citation type="submission" date="2020-07" db="EMBL/GenBank/DDBJ databases">
        <title>Sequencing the genomes of 1000 actinobacteria strains.</title>
        <authorList>
            <person name="Klenk H.-P."/>
        </authorList>
    </citation>
    <scope>NUCLEOTIDE SEQUENCE [LARGE SCALE GENOMIC DNA]</scope>
    <source>
        <strain evidence="7 8">DSM 23819</strain>
    </source>
</reference>
<dbReference type="Gene3D" id="1.10.10.10">
    <property type="entry name" value="Winged helix-like DNA-binding domain superfamily/Winged helix DNA-binding domain"/>
    <property type="match status" value="1"/>
</dbReference>
<evidence type="ECO:0000313" key="7">
    <source>
        <dbReference type="EMBL" id="NYG59263.1"/>
    </source>
</evidence>
<gene>
    <name evidence="7" type="ORF">BJ980_002186</name>
</gene>
<sequence>MDVDALHLKTLAAIVDEGSLERAAVALVITPSAVSQRLKAMERQVGRILLQRTRPPQPTASGEILLRMARQIAALERDAIDQLGLGTGPSEIPLVINADSLATWAMSALAPLATDGRIILDIHREDEAHSTTLLRSGTVMAAVTSTPDPVQGCVVDRLGAMRYRAVATPDFVARWFPEGANAASVATAPTMDFDRNDDLQNKFIARLTRRPVSPPRHHVPGSDQFAEAVRRGMGWAMLPDLQTVEDRATGTLVEIGARPVIDVPLFWQRWRLDSPVLAEVTAAIREGAASALR</sequence>
<dbReference type="RefSeq" id="WP_179502332.1">
    <property type="nucleotide sequence ID" value="NZ_JACCAA010000001.1"/>
</dbReference>
<evidence type="ECO:0000256" key="5">
    <source>
        <dbReference type="ARBA" id="ARBA00023163"/>
    </source>
</evidence>
<dbReference type="NCBIfam" id="TIGR03298">
    <property type="entry name" value="argP"/>
    <property type="match status" value="1"/>
</dbReference>
<dbReference type="InterPro" id="IPR017685">
    <property type="entry name" value="ArgP"/>
</dbReference>
<organism evidence="7 8">
    <name type="scientific">Nocardioides daedukensis</name>
    <dbReference type="NCBI Taxonomy" id="634462"/>
    <lineage>
        <taxon>Bacteria</taxon>
        <taxon>Bacillati</taxon>
        <taxon>Actinomycetota</taxon>
        <taxon>Actinomycetes</taxon>
        <taxon>Propionibacteriales</taxon>
        <taxon>Nocardioidaceae</taxon>
        <taxon>Nocardioides</taxon>
    </lineage>
</organism>
<dbReference type="Pfam" id="PF03466">
    <property type="entry name" value="LysR_substrate"/>
    <property type="match status" value="1"/>
</dbReference>
<protein>
    <submittedName>
        <fullName evidence="7">LysR family transcriptional regulator (Chromosome initiation inhibitor)</fullName>
    </submittedName>
</protein>
<dbReference type="GO" id="GO:0003700">
    <property type="term" value="F:DNA-binding transcription factor activity"/>
    <property type="evidence" value="ECO:0007669"/>
    <property type="project" value="InterPro"/>
</dbReference>
<dbReference type="SUPFAM" id="SSF53850">
    <property type="entry name" value="Periplasmic binding protein-like II"/>
    <property type="match status" value="1"/>
</dbReference>
<accession>A0A7Y9UP59</accession>
<dbReference type="InterPro" id="IPR000847">
    <property type="entry name" value="LysR_HTH_N"/>
</dbReference>
<keyword evidence="5" id="KW-0804">Transcription</keyword>
<evidence type="ECO:0000256" key="2">
    <source>
        <dbReference type="ARBA" id="ARBA00023015"/>
    </source>
</evidence>
<dbReference type="AlphaFoldDB" id="A0A7Y9UP59"/>
<evidence type="ECO:0000256" key="1">
    <source>
        <dbReference type="ARBA" id="ARBA00009437"/>
    </source>
</evidence>
<keyword evidence="8" id="KW-1185">Reference proteome</keyword>
<dbReference type="PANTHER" id="PTHR30579:SF2">
    <property type="entry name" value="HTH-TYPE TRANSCRIPTIONAL REGULATOR ARGP"/>
    <property type="match status" value="1"/>
</dbReference>
<comment type="similarity">
    <text evidence="1">Belongs to the LysR transcriptional regulatory family.</text>
</comment>
<dbReference type="InterPro" id="IPR050176">
    <property type="entry name" value="LTTR"/>
</dbReference>
<dbReference type="InterPro" id="IPR036388">
    <property type="entry name" value="WH-like_DNA-bd_sf"/>
</dbReference>
<proteinExistence type="inferred from homology"/>
<dbReference type="InterPro" id="IPR005119">
    <property type="entry name" value="LysR_subst-bd"/>
</dbReference>
<dbReference type="PROSITE" id="PS50931">
    <property type="entry name" value="HTH_LYSR"/>
    <property type="match status" value="1"/>
</dbReference>
<feature type="domain" description="HTH lysR-type" evidence="6">
    <location>
        <begin position="1"/>
        <end position="59"/>
    </location>
</feature>
<keyword evidence="4" id="KW-0010">Activator</keyword>
<dbReference type="Proteomes" id="UP000540656">
    <property type="component" value="Unassembled WGS sequence"/>
</dbReference>
<evidence type="ECO:0000259" key="6">
    <source>
        <dbReference type="PROSITE" id="PS50931"/>
    </source>
</evidence>
<dbReference type="Pfam" id="PF00126">
    <property type="entry name" value="HTH_1"/>
    <property type="match status" value="1"/>
</dbReference>
<evidence type="ECO:0000256" key="3">
    <source>
        <dbReference type="ARBA" id="ARBA00023125"/>
    </source>
</evidence>
<name>A0A7Y9UP59_9ACTN</name>
<comment type="caution">
    <text evidence="7">The sequence shown here is derived from an EMBL/GenBank/DDBJ whole genome shotgun (WGS) entry which is preliminary data.</text>
</comment>
<keyword evidence="3" id="KW-0238">DNA-binding</keyword>
<dbReference type="SUPFAM" id="SSF46785">
    <property type="entry name" value="Winged helix' DNA-binding domain"/>
    <property type="match status" value="1"/>
</dbReference>
<dbReference type="EMBL" id="JACCAA010000001">
    <property type="protein sequence ID" value="NYG59263.1"/>
    <property type="molecule type" value="Genomic_DNA"/>
</dbReference>
<evidence type="ECO:0000313" key="8">
    <source>
        <dbReference type="Proteomes" id="UP000540656"/>
    </source>
</evidence>
<evidence type="ECO:0000256" key="4">
    <source>
        <dbReference type="ARBA" id="ARBA00023159"/>
    </source>
</evidence>
<dbReference type="Gene3D" id="3.40.190.290">
    <property type="match status" value="1"/>
</dbReference>
<keyword evidence="2" id="KW-0805">Transcription regulation</keyword>
<dbReference type="GO" id="GO:0003677">
    <property type="term" value="F:DNA binding"/>
    <property type="evidence" value="ECO:0007669"/>
    <property type="project" value="UniProtKB-KW"/>
</dbReference>
<dbReference type="PANTHER" id="PTHR30579">
    <property type="entry name" value="TRANSCRIPTIONAL REGULATOR"/>
    <property type="match status" value="1"/>
</dbReference>